<evidence type="ECO:0000256" key="6">
    <source>
        <dbReference type="ARBA" id="ARBA00023204"/>
    </source>
</evidence>
<dbReference type="InterPro" id="IPR023627">
    <property type="entry name" value="Rcmb_RecR"/>
</dbReference>
<dbReference type="SUPFAM" id="SSF111304">
    <property type="entry name" value="Recombination protein RecR"/>
    <property type="match status" value="1"/>
</dbReference>
<evidence type="ECO:0000256" key="4">
    <source>
        <dbReference type="ARBA" id="ARBA00022833"/>
    </source>
</evidence>
<evidence type="ECO:0000256" key="5">
    <source>
        <dbReference type="ARBA" id="ARBA00023172"/>
    </source>
</evidence>
<comment type="caution">
    <text evidence="8">The sequence shown here is derived from an EMBL/GenBank/DDBJ whole genome shotgun (WGS) entry which is preliminary data.</text>
</comment>
<feature type="domain" description="Toprim" evidence="7">
    <location>
        <begin position="81"/>
        <end position="176"/>
    </location>
</feature>
<dbReference type="CDD" id="cd01025">
    <property type="entry name" value="TOPRIM_recR"/>
    <property type="match status" value="1"/>
</dbReference>
<dbReference type="PROSITE" id="PS01300">
    <property type="entry name" value="RECR"/>
    <property type="match status" value="1"/>
</dbReference>
<name>A0A0W8FS95_9ZZZZ</name>
<dbReference type="EMBL" id="LNQE01000891">
    <property type="protein sequence ID" value="KUG23665.1"/>
    <property type="molecule type" value="Genomic_DNA"/>
</dbReference>
<dbReference type="Pfam" id="PF21176">
    <property type="entry name" value="RecR_HhH"/>
    <property type="match status" value="1"/>
</dbReference>
<proteinExistence type="inferred from homology"/>
<accession>A0A0W8FS95</accession>
<keyword evidence="1" id="KW-0479">Metal-binding</keyword>
<dbReference type="Pfam" id="PF21175">
    <property type="entry name" value="RecR_C"/>
    <property type="match status" value="1"/>
</dbReference>
<dbReference type="InterPro" id="IPR034137">
    <property type="entry name" value="TOPRIM_RecR"/>
</dbReference>
<dbReference type="Pfam" id="PF13662">
    <property type="entry name" value="Toprim_4"/>
    <property type="match status" value="1"/>
</dbReference>
<dbReference type="HAMAP" id="MF_00017">
    <property type="entry name" value="RecR"/>
    <property type="match status" value="1"/>
</dbReference>
<dbReference type="PANTHER" id="PTHR30446">
    <property type="entry name" value="RECOMBINATION PROTEIN RECR"/>
    <property type="match status" value="1"/>
</dbReference>
<gene>
    <name evidence="8" type="ORF">ASZ90_006552</name>
</gene>
<dbReference type="SMART" id="SM00493">
    <property type="entry name" value="TOPRIM"/>
    <property type="match status" value="1"/>
</dbReference>
<sequence>MKAYAQPIKKLIAELGKLPGIGEKTAARLANYILRSTEDDVKKLAESIVEVKRKIKLCRTCLNLTEEDTCYICRDDSRDKETICVVEDPDALAAIEESGGYKGTYHVLHGALAPLDGIGPDNLRLGELINRINAGNIKEVIIATNTNVHGESTALLLTKMLKEKDIKLTRIAMGVPMGGDLKYIDKMTISKSLEFRRGM</sequence>
<evidence type="ECO:0000256" key="1">
    <source>
        <dbReference type="ARBA" id="ARBA00022723"/>
    </source>
</evidence>
<dbReference type="InterPro" id="IPR006171">
    <property type="entry name" value="TOPRIM_dom"/>
</dbReference>
<evidence type="ECO:0000313" key="8">
    <source>
        <dbReference type="EMBL" id="KUG23665.1"/>
    </source>
</evidence>
<dbReference type="AlphaFoldDB" id="A0A0W8FS95"/>
<keyword evidence="3" id="KW-0863">Zinc-finger</keyword>
<dbReference type="Gene3D" id="1.10.8.420">
    <property type="entry name" value="RecR Domain 1"/>
    <property type="match status" value="1"/>
</dbReference>
<dbReference type="InterPro" id="IPR015967">
    <property type="entry name" value="Rcmb_RecR_Znf"/>
</dbReference>
<protein>
    <submittedName>
        <fullName evidence="8">Recombination protein recr</fullName>
    </submittedName>
</protein>
<evidence type="ECO:0000259" key="7">
    <source>
        <dbReference type="PROSITE" id="PS50880"/>
    </source>
</evidence>
<dbReference type="Gene3D" id="3.40.1360.10">
    <property type="match status" value="1"/>
</dbReference>
<dbReference type="InterPro" id="IPR000093">
    <property type="entry name" value="DNA_Rcmb_RecR"/>
</dbReference>
<dbReference type="GO" id="GO:0008270">
    <property type="term" value="F:zinc ion binding"/>
    <property type="evidence" value="ECO:0007669"/>
    <property type="project" value="UniProtKB-KW"/>
</dbReference>
<dbReference type="GO" id="GO:0006310">
    <property type="term" value="P:DNA recombination"/>
    <property type="evidence" value="ECO:0007669"/>
    <property type="project" value="UniProtKB-KW"/>
</dbReference>
<reference evidence="8" key="1">
    <citation type="journal article" date="2015" name="Proc. Natl. Acad. Sci. U.S.A.">
        <title>Networks of energetic and metabolic interactions define dynamics in microbial communities.</title>
        <authorList>
            <person name="Embree M."/>
            <person name="Liu J.K."/>
            <person name="Al-Bassam M.M."/>
            <person name="Zengler K."/>
        </authorList>
    </citation>
    <scope>NUCLEOTIDE SEQUENCE</scope>
</reference>
<keyword evidence="5" id="KW-0233">DNA recombination</keyword>
<keyword evidence="4" id="KW-0862">Zinc</keyword>
<dbReference type="Gene3D" id="6.10.250.240">
    <property type="match status" value="1"/>
</dbReference>
<dbReference type="PROSITE" id="PS50880">
    <property type="entry name" value="TOPRIM"/>
    <property type="match status" value="1"/>
</dbReference>
<dbReference type="GO" id="GO:0006281">
    <property type="term" value="P:DNA repair"/>
    <property type="evidence" value="ECO:0007669"/>
    <property type="project" value="UniProtKB-KW"/>
</dbReference>
<dbReference type="Pfam" id="PF02132">
    <property type="entry name" value="RecR_ZnF"/>
    <property type="match status" value="1"/>
</dbReference>
<evidence type="ECO:0000256" key="2">
    <source>
        <dbReference type="ARBA" id="ARBA00022763"/>
    </source>
</evidence>
<dbReference type="GO" id="GO:0003677">
    <property type="term" value="F:DNA binding"/>
    <property type="evidence" value="ECO:0007669"/>
    <property type="project" value="InterPro"/>
</dbReference>
<dbReference type="PANTHER" id="PTHR30446:SF0">
    <property type="entry name" value="RECOMBINATION PROTEIN RECR"/>
    <property type="match status" value="1"/>
</dbReference>
<dbReference type="Gene3D" id="3.30.60.80">
    <property type="match status" value="1"/>
</dbReference>
<dbReference type="NCBIfam" id="TIGR00615">
    <property type="entry name" value="recR"/>
    <property type="match status" value="1"/>
</dbReference>
<organism evidence="8">
    <name type="scientific">hydrocarbon metagenome</name>
    <dbReference type="NCBI Taxonomy" id="938273"/>
    <lineage>
        <taxon>unclassified sequences</taxon>
        <taxon>metagenomes</taxon>
        <taxon>ecological metagenomes</taxon>
    </lineage>
</organism>
<keyword evidence="2" id="KW-0227">DNA damage</keyword>
<evidence type="ECO:0000256" key="3">
    <source>
        <dbReference type="ARBA" id="ARBA00022771"/>
    </source>
</evidence>
<keyword evidence="6" id="KW-0234">DNA repair</keyword>